<gene>
    <name evidence="2" type="ORF">HHI36_004195</name>
</gene>
<evidence type="ECO:0000256" key="1">
    <source>
        <dbReference type="SAM" id="SignalP"/>
    </source>
</evidence>
<feature type="chain" id="PRO_5044761651" evidence="1">
    <location>
        <begin position="17"/>
        <end position="130"/>
    </location>
</feature>
<feature type="signal peptide" evidence="1">
    <location>
        <begin position="1"/>
        <end position="16"/>
    </location>
</feature>
<name>A0ABD2NS33_9CUCU</name>
<evidence type="ECO:0000313" key="2">
    <source>
        <dbReference type="EMBL" id="KAL3280970.1"/>
    </source>
</evidence>
<sequence length="130" mass="15151">MLRFLVVIILAGVLSSRKIFACNNFCSVYEDNKLSKNYSERDFRIKPKIILTNNQNLEEIPGEKIIKCLEVHEIGCKNQKFCLGCCDISANQTYHRYRTKIVSEFRCADNECCKESDFAEYKIERGCELF</sequence>
<evidence type="ECO:0000313" key="3">
    <source>
        <dbReference type="Proteomes" id="UP001516400"/>
    </source>
</evidence>
<proteinExistence type="predicted"/>
<dbReference type="AlphaFoldDB" id="A0ABD2NS33"/>
<comment type="caution">
    <text evidence="2">The sequence shown here is derived from an EMBL/GenBank/DDBJ whole genome shotgun (WGS) entry which is preliminary data.</text>
</comment>
<reference evidence="2 3" key="1">
    <citation type="journal article" date="2021" name="BMC Biol.">
        <title>Horizontally acquired antibacterial genes associated with adaptive radiation of ladybird beetles.</title>
        <authorList>
            <person name="Li H.S."/>
            <person name="Tang X.F."/>
            <person name="Huang Y.H."/>
            <person name="Xu Z.Y."/>
            <person name="Chen M.L."/>
            <person name="Du X.Y."/>
            <person name="Qiu B.Y."/>
            <person name="Chen P.T."/>
            <person name="Zhang W."/>
            <person name="Slipinski A."/>
            <person name="Escalona H.E."/>
            <person name="Waterhouse R.M."/>
            <person name="Zwick A."/>
            <person name="Pang H."/>
        </authorList>
    </citation>
    <scope>NUCLEOTIDE SEQUENCE [LARGE SCALE GENOMIC DNA]</scope>
    <source>
        <strain evidence="2">SYSU2018</strain>
    </source>
</reference>
<accession>A0ABD2NS33</accession>
<keyword evidence="3" id="KW-1185">Reference proteome</keyword>
<dbReference type="EMBL" id="JABFTP020000144">
    <property type="protein sequence ID" value="KAL3280970.1"/>
    <property type="molecule type" value="Genomic_DNA"/>
</dbReference>
<protein>
    <submittedName>
        <fullName evidence="2">Uncharacterized protein</fullName>
    </submittedName>
</protein>
<keyword evidence="1" id="KW-0732">Signal</keyword>
<dbReference type="Proteomes" id="UP001516400">
    <property type="component" value="Unassembled WGS sequence"/>
</dbReference>
<organism evidence="2 3">
    <name type="scientific">Cryptolaemus montrouzieri</name>
    <dbReference type="NCBI Taxonomy" id="559131"/>
    <lineage>
        <taxon>Eukaryota</taxon>
        <taxon>Metazoa</taxon>
        <taxon>Ecdysozoa</taxon>
        <taxon>Arthropoda</taxon>
        <taxon>Hexapoda</taxon>
        <taxon>Insecta</taxon>
        <taxon>Pterygota</taxon>
        <taxon>Neoptera</taxon>
        <taxon>Endopterygota</taxon>
        <taxon>Coleoptera</taxon>
        <taxon>Polyphaga</taxon>
        <taxon>Cucujiformia</taxon>
        <taxon>Coccinelloidea</taxon>
        <taxon>Coccinellidae</taxon>
        <taxon>Scymninae</taxon>
        <taxon>Scymnini</taxon>
        <taxon>Cryptolaemus</taxon>
    </lineage>
</organism>